<dbReference type="InterPro" id="IPR043768">
    <property type="entry name" value="DUF5714"/>
</dbReference>
<evidence type="ECO:0000313" key="3">
    <source>
        <dbReference type="Proteomes" id="UP000705867"/>
    </source>
</evidence>
<reference evidence="2" key="2">
    <citation type="submission" date="2021-08" db="EMBL/GenBank/DDBJ databases">
        <authorList>
            <person name="Dalcin Martins P."/>
        </authorList>
    </citation>
    <scope>NUCLEOTIDE SEQUENCE</scope>
    <source>
        <strain evidence="2">MAG_39</strain>
    </source>
</reference>
<dbReference type="NCBIfam" id="NF045648">
    <property type="entry name" value="2X_seleno_MbdU"/>
    <property type="match status" value="1"/>
</dbReference>
<dbReference type="EMBL" id="JAIOIV010000144">
    <property type="protein sequence ID" value="MBZ0158238.1"/>
    <property type="molecule type" value="Genomic_DNA"/>
</dbReference>
<name>A0A953M3D1_9BACT</name>
<dbReference type="Pfam" id="PF18978">
    <property type="entry name" value="DUF5714"/>
    <property type="match status" value="1"/>
</dbReference>
<dbReference type="Pfam" id="PF10050">
    <property type="entry name" value="DUF2284"/>
    <property type="match status" value="1"/>
</dbReference>
<comment type="caution">
    <text evidence="2">The sequence shown here is derived from an EMBL/GenBank/DDBJ whole genome shotgun (WGS) entry which is preliminary data.</text>
</comment>
<dbReference type="InterPro" id="IPR019271">
    <property type="entry name" value="DUF2284_metal-binding"/>
</dbReference>
<gene>
    <name evidence="2" type="ORF">K8I29_18745</name>
</gene>
<protein>
    <submittedName>
        <fullName evidence="2">DUF2284 domain-containing protein</fullName>
    </submittedName>
</protein>
<dbReference type="AlphaFoldDB" id="A0A953M3D1"/>
<feature type="domain" description="DUF5714" evidence="1">
    <location>
        <begin position="50"/>
        <end position="225"/>
    </location>
</feature>
<sequence>MICSTPLHYLEQAEESVCSFCGETEPGHIRCPRGHFICDACHNKEAVKIIEDFSLATSSRDPLEIAEVMMSHPDLPMLGCQHAYIAGGALMAAIKNAGHPGITDGEIREVFRRTETQAHGGYCGLTGVCGVTPAIGACFAVLTGSKCGKDEEQRVTMEAANRVSDAITGLTGPSCCKAYVRTALETAVEYLQESRGLTLGRSSVPACRYPSKHPHGCREGRCPYFGGSVFVGAFATSPPETGSLSLKTAPQQSVPGKGIENLVQRARELGADKAKTISTDTVAVEEWVRWKCLYGCPFHGKDAYHPPCAPDAESTKKVMKEYSTAILMNSSKGKSLTEAAVRLEGEAYQAGYYKAFALTALSSGPAGAT</sequence>
<evidence type="ECO:0000313" key="2">
    <source>
        <dbReference type="EMBL" id="MBZ0158238.1"/>
    </source>
</evidence>
<dbReference type="Proteomes" id="UP000705867">
    <property type="component" value="Unassembled WGS sequence"/>
</dbReference>
<reference evidence="2" key="1">
    <citation type="journal article" date="2021" name="bioRxiv">
        <title>Unraveling nitrogen, sulfur and carbon metabolic pathways and microbial community transcriptional responses to substrate deprivation and toxicity stresses in a bioreactor mimicking anoxic brackish coastal sediment conditions.</title>
        <authorList>
            <person name="Martins P.D."/>
            <person name="Echeveste M.J."/>
            <person name="Arshad A."/>
            <person name="Kurth J."/>
            <person name="Ouboter H."/>
            <person name="Jetten M.S.M."/>
            <person name="Welte C.U."/>
        </authorList>
    </citation>
    <scope>NUCLEOTIDE SEQUENCE</scope>
    <source>
        <strain evidence="2">MAG_39</strain>
    </source>
</reference>
<proteinExistence type="predicted"/>
<evidence type="ECO:0000259" key="1">
    <source>
        <dbReference type="Pfam" id="PF18978"/>
    </source>
</evidence>
<accession>A0A953M3D1</accession>
<organism evidence="2 3">
    <name type="scientific">Candidatus Nitrobium versatile</name>
    <dbReference type="NCBI Taxonomy" id="2884831"/>
    <lineage>
        <taxon>Bacteria</taxon>
        <taxon>Pseudomonadati</taxon>
        <taxon>Nitrospirota</taxon>
        <taxon>Nitrospiria</taxon>
        <taxon>Nitrospirales</taxon>
        <taxon>Nitrospiraceae</taxon>
        <taxon>Candidatus Nitrobium</taxon>
    </lineage>
</organism>